<dbReference type="GO" id="GO:0043171">
    <property type="term" value="P:peptide catabolic process"/>
    <property type="evidence" value="ECO:0007669"/>
    <property type="project" value="TreeGrafter"/>
</dbReference>
<dbReference type="NCBIfam" id="TIGR04183">
    <property type="entry name" value="Por_Secre_tail"/>
    <property type="match status" value="1"/>
</dbReference>
<proteinExistence type="inferred from homology"/>
<evidence type="ECO:0000256" key="11">
    <source>
        <dbReference type="ARBA" id="ARBA00023049"/>
    </source>
</evidence>
<dbReference type="Proteomes" id="UP000298471">
    <property type="component" value="Unassembled WGS sequence"/>
</dbReference>
<protein>
    <recommendedName>
        <fullName evidence="5">Aminopeptidase N</fullName>
        <ecNumber evidence="4">3.4.11.2</ecNumber>
    </recommendedName>
</protein>
<feature type="signal peptide" evidence="12">
    <location>
        <begin position="1"/>
        <end position="20"/>
    </location>
</feature>
<evidence type="ECO:0000256" key="7">
    <source>
        <dbReference type="ARBA" id="ARBA00022670"/>
    </source>
</evidence>
<keyword evidence="16" id="KW-1185">Reference proteome</keyword>
<feature type="domain" description="Secretion system C-terminal sorting" evidence="14">
    <location>
        <begin position="596"/>
        <end position="660"/>
    </location>
</feature>
<dbReference type="InterPro" id="IPR001930">
    <property type="entry name" value="Peptidase_M1"/>
</dbReference>
<evidence type="ECO:0000256" key="5">
    <source>
        <dbReference type="ARBA" id="ARBA00015611"/>
    </source>
</evidence>
<evidence type="ECO:0000256" key="9">
    <source>
        <dbReference type="ARBA" id="ARBA00022801"/>
    </source>
</evidence>
<dbReference type="GO" id="GO:0005737">
    <property type="term" value="C:cytoplasm"/>
    <property type="evidence" value="ECO:0007669"/>
    <property type="project" value="TreeGrafter"/>
</dbReference>
<accession>A0A4Z0QJ92</accession>
<comment type="caution">
    <text evidence="15">The sequence shown here is derived from an EMBL/GenBank/DDBJ whole genome shotgun (WGS) entry which is preliminary data.</text>
</comment>
<keyword evidence="10" id="KW-0862">Zinc</keyword>
<evidence type="ECO:0000256" key="3">
    <source>
        <dbReference type="ARBA" id="ARBA00010136"/>
    </source>
</evidence>
<dbReference type="Gene3D" id="2.60.40.1730">
    <property type="entry name" value="tricorn interacting facor f3 domain"/>
    <property type="match status" value="1"/>
</dbReference>
<evidence type="ECO:0000256" key="8">
    <source>
        <dbReference type="ARBA" id="ARBA00022723"/>
    </source>
</evidence>
<evidence type="ECO:0000313" key="15">
    <source>
        <dbReference type="EMBL" id="TGE28752.1"/>
    </source>
</evidence>
<feature type="chain" id="PRO_5021204471" description="Aminopeptidase N" evidence="12">
    <location>
        <begin position="21"/>
        <end position="668"/>
    </location>
</feature>
<dbReference type="InterPro" id="IPR050344">
    <property type="entry name" value="Peptidase_M1_aminopeptidases"/>
</dbReference>
<dbReference type="PANTHER" id="PTHR11533:SF174">
    <property type="entry name" value="PUROMYCIN-SENSITIVE AMINOPEPTIDASE-RELATED"/>
    <property type="match status" value="1"/>
</dbReference>
<evidence type="ECO:0000256" key="6">
    <source>
        <dbReference type="ARBA" id="ARBA00022438"/>
    </source>
</evidence>
<evidence type="ECO:0000256" key="4">
    <source>
        <dbReference type="ARBA" id="ARBA00012564"/>
    </source>
</evidence>
<comment type="cofactor">
    <cofactor evidence="2">
        <name>Zn(2+)</name>
        <dbReference type="ChEBI" id="CHEBI:29105"/>
    </cofactor>
</comment>
<dbReference type="AlphaFoldDB" id="A0A4Z0QJ92"/>
<feature type="domain" description="Peptidase M1 membrane alanine aminopeptidase" evidence="13">
    <location>
        <begin position="338"/>
        <end position="485"/>
    </location>
</feature>
<name>A0A4Z0QJ92_9BACT</name>
<dbReference type="GO" id="GO:0005615">
    <property type="term" value="C:extracellular space"/>
    <property type="evidence" value="ECO:0007669"/>
    <property type="project" value="TreeGrafter"/>
</dbReference>
<dbReference type="GO" id="GO:0008270">
    <property type="term" value="F:zinc ion binding"/>
    <property type="evidence" value="ECO:0007669"/>
    <property type="project" value="InterPro"/>
</dbReference>
<dbReference type="GO" id="GO:0016285">
    <property type="term" value="F:alanyl aminopeptidase activity"/>
    <property type="evidence" value="ECO:0007669"/>
    <property type="project" value="UniProtKB-EC"/>
</dbReference>
<evidence type="ECO:0000259" key="14">
    <source>
        <dbReference type="Pfam" id="PF18962"/>
    </source>
</evidence>
<keyword evidence="8" id="KW-0479">Metal-binding</keyword>
<dbReference type="EC" id="3.4.11.2" evidence="4"/>
<sequence length="668" mass="74210">MRRILYSLLTSALLAGAAQAQIPTYRALPADLDGTAALSCAHRHEAAALRQPATTVRHRQKMERYDVKYYKLDIALENNSRNVGGSVRMQARNGAQALDSLAFELYPSFIIDSVVVDGKKAVGTRRAAGDVTVRLAQPAAANALFNAYIYYRGTAPNGSSAAIGNALDTDVDSEFGATSITWSLSEPFNAYEWWPCKQVLTDKADSSDVWVTTSNINKVGSNGVLERVTALPNSKSRYEWKSRYPIDYYLISVAVAPYVEYTNYVNLPGGLRMPIVNYVYNQAALNFYRAEMDRTPGFIENFSNLVGLYPFSKEKYGHSMAPIGGGMEHQTMTTQDGFTFTLTAHELFHQWFGDNVTCASWRDIWLNESFASYGEYISLNAFSTPASARTWMDNAHATSMQSPGGSLIVPDTTNVGRIFNFRLSYKKGAAVVHMLRYLLNDDTKFFRALRTYQTRYAGGTARTIDMQRVFEAEAGRSLDTFFRQWVLGEGYPTFNVRWNQVGNTLYLRTTETVSMGAATPFFDTELDYRINYSNGTSQTVRLRQSQAETSFSLPLNGTVTSIQVDPDQWILNGAGTVVRDNALSTKNAASMAALAVYPNPCQEVLQLANLTMRTAQAEVTDATGRVVLRQTVGASHSQLVTRTLTAGLYHLRITTPEGDTFFARFVRE</sequence>
<evidence type="ECO:0000256" key="1">
    <source>
        <dbReference type="ARBA" id="ARBA00000098"/>
    </source>
</evidence>
<comment type="similarity">
    <text evidence="3">Belongs to the peptidase M1 family.</text>
</comment>
<evidence type="ECO:0000259" key="13">
    <source>
        <dbReference type="Pfam" id="PF01433"/>
    </source>
</evidence>
<keyword evidence="7" id="KW-0645">Protease</keyword>
<evidence type="ECO:0000256" key="10">
    <source>
        <dbReference type="ARBA" id="ARBA00022833"/>
    </source>
</evidence>
<dbReference type="InterPro" id="IPR042097">
    <property type="entry name" value="Aminopeptidase_N-like_N_sf"/>
</dbReference>
<dbReference type="SUPFAM" id="SSF55486">
    <property type="entry name" value="Metalloproteases ('zincins'), catalytic domain"/>
    <property type="match status" value="1"/>
</dbReference>
<dbReference type="PANTHER" id="PTHR11533">
    <property type="entry name" value="PROTEASE M1 ZINC METALLOPROTEASE"/>
    <property type="match status" value="1"/>
</dbReference>
<keyword evidence="9" id="KW-0378">Hydrolase</keyword>
<dbReference type="Gene3D" id="1.10.390.10">
    <property type="entry name" value="Neutral Protease Domain 2"/>
    <property type="match status" value="1"/>
</dbReference>
<organism evidence="15 16">
    <name type="scientific">Hymenobacter metallicola</name>
    <dbReference type="NCBI Taxonomy" id="2563114"/>
    <lineage>
        <taxon>Bacteria</taxon>
        <taxon>Pseudomonadati</taxon>
        <taxon>Bacteroidota</taxon>
        <taxon>Cytophagia</taxon>
        <taxon>Cytophagales</taxon>
        <taxon>Hymenobacteraceae</taxon>
        <taxon>Hymenobacter</taxon>
    </lineage>
</organism>
<dbReference type="InterPro" id="IPR027268">
    <property type="entry name" value="Peptidase_M4/M1_CTD_sf"/>
</dbReference>
<dbReference type="GO" id="GO:0006508">
    <property type="term" value="P:proteolysis"/>
    <property type="evidence" value="ECO:0007669"/>
    <property type="project" value="UniProtKB-KW"/>
</dbReference>
<dbReference type="GO" id="GO:0042277">
    <property type="term" value="F:peptide binding"/>
    <property type="evidence" value="ECO:0007669"/>
    <property type="project" value="TreeGrafter"/>
</dbReference>
<dbReference type="InterPro" id="IPR026444">
    <property type="entry name" value="Secre_tail"/>
</dbReference>
<dbReference type="CDD" id="cd09603">
    <property type="entry name" value="M1_APN_like"/>
    <property type="match status" value="1"/>
</dbReference>
<dbReference type="Pfam" id="PF18962">
    <property type="entry name" value="Por_Secre_tail"/>
    <property type="match status" value="1"/>
</dbReference>
<dbReference type="RefSeq" id="WP_135392519.1">
    <property type="nucleotide sequence ID" value="NZ_SRMB01000001.1"/>
</dbReference>
<dbReference type="EMBL" id="SRMB01000001">
    <property type="protein sequence ID" value="TGE28752.1"/>
    <property type="molecule type" value="Genomic_DNA"/>
</dbReference>
<evidence type="ECO:0000256" key="2">
    <source>
        <dbReference type="ARBA" id="ARBA00001947"/>
    </source>
</evidence>
<comment type="catalytic activity">
    <reaction evidence="1">
        <text>Release of an N-terminal amino acid, Xaa-|-Yaa- from a peptide, amide or arylamide. Xaa is preferably Ala, but may be most amino acids including Pro (slow action). When a terminal hydrophobic residue is followed by a prolyl residue, the two may be released as an intact Xaa-Pro dipeptide.</text>
        <dbReference type="EC" id="3.4.11.2"/>
    </reaction>
</comment>
<keyword evidence="11" id="KW-0482">Metalloprotease</keyword>
<dbReference type="PRINTS" id="PR00756">
    <property type="entry name" value="ALADIPTASE"/>
</dbReference>
<evidence type="ECO:0000256" key="12">
    <source>
        <dbReference type="SAM" id="SignalP"/>
    </source>
</evidence>
<evidence type="ECO:0000313" key="16">
    <source>
        <dbReference type="Proteomes" id="UP000298471"/>
    </source>
</evidence>
<keyword evidence="6" id="KW-0031">Aminopeptidase</keyword>
<dbReference type="GO" id="GO:0070006">
    <property type="term" value="F:metalloaminopeptidase activity"/>
    <property type="evidence" value="ECO:0007669"/>
    <property type="project" value="TreeGrafter"/>
</dbReference>
<keyword evidence="12" id="KW-0732">Signal</keyword>
<gene>
    <name evidence="15" type="ORF">E5K02_04620</name>
</gene>
<dbReference type="Pfam" id="PF01433">
    <property type="entry name" value="Peptidase_M1"/>
    <property type="match status" value="1"/>
</dbReference>
<dbReference type="SUPFAM" id="SSF63737">
    <property type="entry name" value="Leukotriene A4 hydrolase N-terminal domain"/>
    <property type="match status" value="1"/>
</dbReference>
<reference evidence="15 16" key="1">
    <citation type="submission" date="2019-04" db="EMBL/GenBank/DDBJ databases">
        <authorList>
            <person name="Feng G."/>
            <person name="Zhang J."/>
            <person name="Zhu H."/>
        </authorList>
    </citation>
    <scope>NUCLEOTIDE SEQUENCE [LARGE SCALE GENOMIC DNA]</scope>
    <source>
        <strain evidence="15 16">9PBR-1</strain>
    </source>
</reference>
<dbReference type="GO" id="GO:0016020">
    <property type="term" value="C:membrane"/>
    <property type="evidence" value="ECO:0007669"/>
    <property type="project" value="TreeGrafter"/>
</dbReference>
<dbReference type="InterPro" id="IPR014782">
    <property type="entry name" value="Peptidase_M1_dom"/>
</dbReference>
<dbReference type="OrthoDB" id="100605at2"/>